<dbReference type="CDD" id="cd00198">
    <property type="entry name" value="vWFA"/>
    <property type="match status" value="1"/>
</dbReference>
<dbReference type="PANTHER" id="PTHR10338">
    <property type="entry name" value="INTER-ALPHA-TRYPSIN INHIBITOR HEAVY CHAIN FAMILY MEMBER"/>
    <property type="match status" value="1"/>
</dbReference>
<dbReference type="PANTHER" id="PTHR10338:SF108">
    <property type="entry name" value="INTER-ALPHA-TRYPSIN INHIBITOR HEAVY CHAIN H4-LIKE PROTEIN"/>
    <property type="match status" value="1"/>
</dbReference>
<dbReference type="EMBL" id="VLTM01000059">
    <property type="protein sequence ID" value="KAA0158999.1"/>
    <property type="molecule type" value="Genomic_DNA"/>
</dbReference>
<dbReference type="AlphaFoldDB" id="A0A5A8D206"/>
<accession>A0A5A8D206</accession>
<dbReference type="InterPro" id="IPR050934">
    <property type="entry name" value="ITIH"/>
</dbReference>
<dbReference type="InterPro" id="IPR036465">
    <property type="entry name" value="vWFA_dom_sf"/>
</dbReference>
<dbReference type="Proteomes" id="UP000324907">
    <property type="component" value="Unassembled WGS sequence"/>
</dbReference>
<dbReference type="PROSITE" id="PS50234">
    <property type="entry name" value="VWFA"/>
    <property type="match status" value="1"/>
</dbReference>
<dbReference type="SMART" id="SM00327">
    <property type="entry name" value="VWA"/>
    <property type="match status" value="1"/>
</dbReference>
<evidence type="ECO:0000313" key="4">
    <source>
        <dbReference type="EMBL" id="KAA0160860.1"/>
    </source>
</evidence>
<gene>
    <name evidence="4" type="ORF">FNF28_05282</name>
    <name evidence="3" type="ORF">FNF31_05062</name>
</gene>
<evidence type="ECO:0000259" key="2">
    <source>
        <dbReference type="PROSITE" id="PS50234"/>
    </source>
</evidence>
<reference evidence="5 6" key="1">
    <citation type="submission" date="2019-07" db="EMBL/GenBank/DDBJ databases">
        <title>Genomes of Cafeteria roenbergensis.</title>
        <authorList>
            <person name="Fischer M.G."/>
            <person name="Hackl T."/>
            <person name="Roman M."/>
        </authorList>
    </citation>
    <scope>NUCLEOTIDE SEQUENCE [LARGE SCALE GENOMIC DNA]</scope>
    <source>
        <strain evidence="3 6">Cflag</strain>
        <strain evidence="4 5">RCC970-E3</strain>
    </source>
</reference>
<feature type="region of interest" description="Disordered" evidence="1">
    <location>
        <begin position="31"/>
        <end position="87"/>
    </location>
</feature>
<feature type="domain" description="VWFA" evidence="2">
    <location>
        <begin position="472"/>
        <end position="654"/>
    </location>
</feature>
<evidence type="ECO:0000313" key="3">
    <source>
        <dbReference type="EMBL" id="KAA0158999.1"/>
    </source>
</evidence>
<dbReference type="EMBL" id="VLTL01000104">
    <property type="protein sequence ID" value="KAA0160860.1"/>
    <property type="molecule type" value="Genomic_DNA"/>
</dbReference>
<dbReference type="InterPro" id="IPR002035">
    <property type="entry name" value="VWF_A"/>
</dbReference>
<name>A0A5A8D206_CAFRO</name>
<evidence type="ECO:0000313" key="6">
    <source>
        <dbReference type="Proteomes" id="UP000325113"/>
    </source>
</evidence>
<proteinExistence type="predicted"/>
<evidence type="ECO:0000256" key="1">
    <source>
        <dbReference type="SAM" id="MobiDB-lite"/>
    </source>
</evidence>
<dbReference type="Gene3D" id="3.40.50.410">
    <property type="entry name" value="von Willebrand factor, type A domain"/>
    <property type="match status" value="1"/>
</dbReference>
<comment type="caution">
    <text evidence="3">The sequence shown here is derived from an EMBL/GenBank/DDBJ whole genome shotgun (WGS) entry which is preliminary data.</text>
</comment>
<evidence type="ECO:0000313" key="5">
    <source>
        <dbReference type="Proteomes" id="UP000324907"/>
    </source>
</evidence>
<dbReference type="SUPFAM" id="SSF53300">
    <property type="entry name" value="vWA-like"/>
    <property type="match status" value="1"/>
</dbReference>
<dbReference type="Proteomes" id="UP000325113">
    <property type="component" value="Unassembled WGS sequence"/>
</dbReference>
<protein>
    <recommendedName>
        <fullName evidence="2">VWFA domain-containing protein</fullName>
    </recommendedName>
</protein>
<organism evidence="3 6">
    <name type="scientific">Cafeteria roenbergensis</name>
    <name type="common">Marine flagellate</name>
    <dbReference type="NCBI Taxonomy" id="33653"/>
    <lineage>
        <taxon>Eukaryota</taxon>
        <taxon>Sar</taxon>
        <taxon>Stramenopiles</taxon>
        <taxon>Bigyra</taxon>
        <taxon>Opalozoa</taxon>
        <taxon>Bicosoecida</taxon>
        <taxon>Cafeteriaceae</taxon>
        <taxon>Cafeteria</taxon>
    </lineage>
</organism>
<sequence>MPPGPPIAGFIVPINPVIRGYPYIPPAYSSGAPQVAQAGEEEPNETLKAAASSPTPSSVGRPARASSAASTHGSKQTDEDTPKPAEPASRCPLPYCMLGLCGAIVIAGIVAGVLVSMSAPVTVVVQSSNSKQRWLTDAIALFNAKAFHTSEGRRIEVTASYGGSIFDPTLMPHIFGPATIQSVEQQNLLSPVVSSPATNCKSSAGVPVGFAMWRSMAEALGWPNSTIQFKTLAALAQSPVGWASLGPQYGQWGKFHMGHGFPFHSTSGRLAVTGMVHTITNTTSGEELSAAAITSPATRTALHEIAKAVSHMGPLDTSLLEKMRERGPSYLHTVATHESNVFRWNREHGPLGTNTLEEPLVFVAPAEGTFWVEHPLCPLDLVEWTSPRLLEASRVFVDFMLTPEAQMLGFRHGTRPYLTMQGVLPADEEVFSLANGLMPDLSPETAPVLPLPSNDIVSVLLSTWKAEKKPARVVCVFDTSGSMAGRPMAAAKDALVAFLDTMADHDFIRILTFASTTKALAPQGTLHEVRPALQAAVRAIQPIGSTRLFGSITQALDDINDLRAVDEGSGDSFSYIVVVMTDGQDNIGGEAEMWSRLPDGSATEQLHIFTVAFGQNTGSSATILRRIATQTNGKHFTASESDIGDIYEQISMEF</sequence>
<dbReference type="Pfam" id="PF13768">
    <property type="entry name" value="VWA_3"/>
    <property type="match status" value="1"/>
</dbReference>